<feature type="compositionally biased region" description="Polar residues" evidence="1">
    <location>
        <begin position="1456"/>
        <end position="1465"/>
    </location>
</feature>
<reference evidence="4 5" key="1">
    <citation type="journal article" date="2010" name="Cell">
        <title>The genome of Naegleria gruberi illuminates early eukaryotic versatility.</title>
        <authorList>
            <person name="Fritz-Laylin L.K."/>
            <person name="Prochnik S.E."/>
            <person name="Ginger M.L."/>
            <person name="Dacks J.B."/>
            <person name="Carpenter M.L."/>
            <person name="Field M.C."/>
            <person name="Kuo A."/>
            <person name="Paredez A."/>
            <person name="Chapman J."/>
            <person name="Pham J."/>
            <person name="Shu S."/>
            <person name="Neupane R."/>
            <person name="Cipriano M."/>
            <person name="Mancuso J."/>
            <person name="Tu H."/>
            <person name="Salamov A."/>
            <person name="Lindquist E."/>
            <person name="Shapiro H."/>
            <person name="Lucas S."/>
            <person name="Grigoriev I.V."/>
            <person name="Cande W.Z."/>
            <person name="Fulton C."/>
            <person name="Rokhsar D.S."/>
            <person name="Dawson S.C."/>
        </authorList>
    </citation>
    <scope>NUCLEOTIDE SEQUENCE [LARGE SCALE GENOMIC DNA]</scope>
    <source>
        <strain evidence="4 5">NEG-M</strain>
    </source>
</reference>
<feature type="transmembrane region" description="Helical" evidence="2">
    <location>
        <begin position="1378"/>
        <end position="1407"/>
    </location>
</feature>
<feature type="compositionally biased region" description="Polar residues" evidence="1">
    <location>
        <begin position="1433"/>
        <end position="1443"/>
    </location>
</feature>
<feature type="compositionally biased region" description="Basic and acidic residues" evidence="1">
    <location>
        <begin position="1444"/>
        <end position="1453"/>
    </location>
</feature>
<dbReference type="VEuPathDB" id="AmoebaDB:NAEGRDRAFT_59809"/>
<keyword evidence="5" id="KW-1185">Reference proteome</keyword>
<proteinExistence type="predicted"/>
<dbReference type="KEGG" id="ngr:NAEGRDRAFT_59809"/>
<feature type="transmembrane region" description="Helical" evidence="2">
    <location>
        <begin position="1160"/>
        <end position="1189"/>
    </location>
</feature>
<name>D2W110_NAEGR</name>
<sequence>MGQAMLGGNYECMKDWSGVDLLEKKFSAMERRKLVEDLRSCGKATFDGITDPNLQHHANSIEDYRHLCNQKESLQKFKHYLTILKDDQNAHLEDASDQTEIEFTDKDRNQMDEIVEKLKLQKTLKTVVGYGDNIVLLPPSFHVLAMQLMTVHCKRYILDCLQKTNNSVIMAKKMCTDSIVMDSYFDSKNMASDLTCSTSAYKVLNTLDLVATFPYTTKGKIILGSGLTVTAKYVFSPTSNSQYQHTTSVLINDIFIMNLPLPTYSFCNGSTFSLDLNSQAITSYLNLSDINTFKITTRNANPTVSLFMTQVKLGFCYVTNDTTIVDLVLASNSSSINFLTPSSYNQVKSEPFNGLFVNNMTDSANIPIVVNNKAIDPAVNITITISSSILSISLVSLQSIRKISSSNIVDIYPEIENSTVSSSKMTFTLYNVNLSYLETLTFDVNFKLNGSKSETSVSSSIDISVDSSNDFVEEMNSSDNSKSFSYSIFQTKQVSTNSEISSNPSMVVKSQVSDLSYFIHEAQSPFNSNNCWLQVNLIASSAFSGSLFILSNKTMEQKKISFIDKDFIGSRLFLVVPSEQLDCTGSSNTAIYLRVEATSATFRLYLSRKFYSTLSDDSLTINSIFTEKNEIGEAFGLTISTINKLESIPLLTNLTFVNDDSSTDKFIAFNTLKSPSIELMSQMKGSSVPKNQFPNAQLSSKNFLYFFETRCQLCTVNLTLSYPTLFSNPSTISLKVAGSQNQAKASVSNGVHWLFLDTSKVTSDTVRLFVRATVKGLPRYNQPSKLSLIGTQDFIDNSLNSNGATRTIQSNELYNQTLNCNSSNIASPYEAQISLLTPTTGIKGNIWKFGLFIDPSLQYSQITFYYYAANYTNNVFGTNAKNYLSTLSGDFYYTLNVDRTYLISSDLTINLDSRLGIFDRSYEVYAKIGQKPTTTDYDMKISDLSFKNSSKVYSLRYSFSNTGTFSLQESNFRLISPSKLDMIGQQIYLFFREIPGSIVTNAYSCYLSSNIYFEHSYTPTVRYNSESAIDLKYPNLYLNASSLNISQSTIDKYINVEFTTSYAIPNDENVFLVDWTTSELIPMNKTLFNYYDVTYYNYKYQQSFTKLNARMKITQEMVDSKTFLFFSMIFPSTTNSKYTSNYAYVFVEEDAQVQPETLPILITLGVMGGLFIVSVLYLVLCLFLIYNGALKDPSISANYDASLNAFKKGSGMTVFYDLVLLLGPALSSILEKLTKKKVHTIVSNLILGFVCLFCSVAFYVGLLISMGVGIATLSNTESDIIPNGAQLGNATYYTCCKYRAPSSITTYATIMDTQDRTLSCIKYSSSSTYPSNMTINGVLYQPSITKNNFTMGSIATAKLRCPNSEIIFLNTSFDQIQALGISGLVLGTIFLFLTVLFLGTALADYLIKKSVNDQWIFKSIFATKSARQHHNITTHSNASTAPHSDTDSEENRRNHTIQVDNSVSRMQEENLRREREAMERIDREERLRREREARNQLFATNTSSTIPPVPPITSSSTINIPPDVKLPPPKPNQATHVEMTEFSNNSTTSATNNNQQPSAPPVSNEENHSNILIYDNSSDTRNYHVNPTSSVYNPYENSEDIVVVYQRSDQKNPQSQ</sequence>
<keyword evidence="2" id="KW-1133">Transmembrane helix</keyword>
<feature type="compositionally biased region" description="Basic and acidic residues" evidence="1">
    <location>
        <begin position="1466"/>
        <end position="1477"/>
    </location>
</feature>
<evidence type="ECO:0000313" key="4">
    <source>
        <dbReference type="EMBL" id="EFC37277.1"/>
    </source>
</evidence>
<dbReference type="RefSeq" id="XP_002670021.1">
    <property type="nucleotide sequence ID" value="XM_002669975.1"/>
</dbReference>
<feature type="transmembrane region" description="Helical" evidence="2">
    <location>
        <begin position="1209"/>
        <end position="1230"/>
    </location>
</feature>
<dbReference type="Proteomes" id="UP000006671">
    <property type="component" value="Unassembled WGS sequence"/>
</dbReference>
<evidence type="ECO:0000256" key="2">
    <source>
        <dbReference type="SAM" id="Phobius"/>
    </source>
</evidence>
<dbReference type="OrthoDB" id="10380519at2759"/>
<feature type="compositionally biased region" description="Low complexity" evidence="1">
    <location>
        <begin position="1500"/>
        <end position="1523"/>
    </location>
</feature>
<protein>
    <recommendedName>
        <fullName evidence="3">MSP domain-containing protein</fullName>
    </recommendedName>
</protein>
<dbReference type="InterPro" id="IPR000535">
    <property type="entry name" value="MSP_dom"/>
</dbReference>
<keyword evidence="2" id="KW-0812">Transmembrane</keyword>
<feature type="region of interest" description="Disordered" evidence="1">
    <location>
        <begin position="1495"/>
        <end position="1567"/>
    </location>
</feature>
<keyword evidence="2" id="KW-0472">Membrane</keyword>
<feature type="compositionally biased region" description="Low complexity" evidence="1">
    <location>
        <begin position="1543"/>
        <end position="1554"/>
    </location>
</feature>
<accession>D2W110</accession>
<evidence type="ECO:0000313" key="5">
    <source>
        <dbReference type="Proteomes" id="UP000006671"/>
    </source>
</evidence>
<evidence type="ECO:0000256" key="1">
    <source>
        <dbReference type="SAM" id="MobiDB-lite"/>
    </source>
</evidence>
<evidence type="ECO:0000259" key="3">
    <source>
        <dbReference type="PROSITE" id="PS50202"/>
    </source>
</evidence>
<dbReference type="OMA" id="INDIFIM"/>
<dbReference type="InParanoid" id="D2W110"/>
<feature type="region of interest" description="Disordered" evidence="1">
    <location>
        <begin position="1431"/>
        <end position="1477"/>
    </location>
</feature>
<dbReference type="PROSITE" id="PS50202">
    <property type="entry name" value="MSP"/>
    <property type="match status" value="1"/>
</dbReference>
<gene>
    <name evidence="4" type="ORF">NAEGRDRAFT_59809</name>
</gene>
<dbReference type="EMBL" id="GG738920">
    <property type="protein sequence ID" value="EFC37277.1"/>
    <property type="molecule type" value="Genomic_DNA"/>
</dbReference>
<feature type="transmembrane region" description="Helical" evidence="2">
    <location>
        <begin position="1242"/>
        <end position="1264"/>
    </location>
</feature>
<feature type="domain" description="MSP" evidence="3">
    <location>
        <begin position="1523"/>
        <end position="1616"/>
    </location>
</feature>
<organism evidence="5">
    <name type="scientific">Naegleria gruberi</name>
    <name type="common">Amoeba</name>
    <dbReference type="NCBI Taxonomy" id="5762"/>
    <lineage>
        <taxon>Eukaryota</taxon>
        <taxon>Discoba</taxon>
        <taxon>Heterolobosea</taxon>
        <taxon>Tetramitia</taxon>
        <taxon>Eutetramitia</taxon>
        <taxon>Vahlkampfiidae</taxon>
        <taxon>Naegleria</taxon>
    </lineage>
</organism>
<dbReference type="GeneID" id="8856993"/>